<dbReference type="PANTHER" id="PTHR24148">
    <property type="entry name" value="ANKYRIN REPEAT DOMAIN-CONTAINING PROTEIN 39 HOMOLOG-RELATED"/>
    <property type="match status" value="1"/>
</dbReference>
<proteinExistence type="predicted"/>
<evidence type="ECO:0000313" key="4">
    <source>
        <dbReference type="EMBL" id="KAF1989311.1"/>
    </source>
</evidence>
<feature type="signal peptide" evidence="2">
    <location>
        <begin position="1"/>
        <end position="16"/>
    </location>
</feature>
<dbReference type="EMBL" id="ML977145">
    <property type="protein sequence ID" value="KAF1989311.1"/>
    <property type="molecule type" value="Genomic_DNA"/>
</dbReference>
<keyword evidence="2" id="KW-0732">Signal</keyword>
<dbReference type="Proteomes" id="UP000800041">
    <property type="component" value="Unassembled WGS sequence"/>
</dbReference>
<gene>
    <name evidence="4" type="ORF">K402DRAFT_461208</name>
</gene>
<feature type="domain" description="Heterokaryon incompatibility" evidence="3">
    <location>
        <begin position="305"/>
        <end position="450"/>
    </location>
</feature>
<dbReference type="SMART" id="SM00612">
    <property type="entry name" value="Kelch"/>
    <property type="match status" value="3"/>
</dbReference>
<dbReference type="SUPFAM" id="SSF117281">
    <property type="entry name" value="Kelch motif"/>
    <property type="match status" value="1"/>
</dbReference>
<dbReference type="AlphaFoldDB" id="A0A6G1H7Y1"/>
<dbReference type="InterPro" id="IPR010730">
    <property type="entry name" value="HET"/>
</dbReference>
<name>A0A6G1H7Y1_9PEZI</name>
<dbReference type="InterPro" id="IPR006652">
    <property type="entry name" value="Kelch_1"/>
</dbReference>
<dbReference type="Pfam" id="PF06985">
    <property type="entry name" value="HET"/>
    <property type="match status" value="1"/>
</dbReference>
<protein>
    <submittedName>
        <fullName evidence="4">Galactose oxidase</fullName>
    </submittedName>
</protein>
<evidence type="ECO:0000256" key="2">
    <source>
        <dbReference type="SAM" id="SignalP"/>
    </source>
</evidence>
<keyword evidence="5" id="KW-1185">Reference proteome</keyword>
<reference evidence="4" key="1">
    <citation type="journal article" date="2020" name="Stud. Mycol.">
        <title>101 Dothideomycetes genomes: a test case for predicting lifestyles and emergence of pathogens.</title>
        <authorList>
            <person name="Haridas S."/>
            <person name="Albert R."/>
            <person name="Binder M."/>
            <person name="Bloem J."/>
            <person name="Labutti K."/>
            <person name="Salamov A."/>
            <person name="Andreopoulos B."/>
            <person name="Baker S."/>
            <person name="Barry K."/>
            <person name="Bills G."/>
            <person name="Bluhm B."/>
            <person name="Cannon C."/>
            <person name="Castanera R."/>
            <person name="Culley D."/>
            <person name="Daum C."/>
            <person name="Ezra D."/>
            <person name="Gonzalez J."/>
            <person name="Henrissat B."/>
            <person name="Kuo A."/>
            <person name="Liang C."/>
            <person name="Lipzen A."/>
            <person name="Lutzoni F."/>
            <person name="Magnuson J."/>
            <person name="Mondo S."/>
            <person name="Nolan M."/>
            <person name="Ohm R."/>
            <person name="Pangilinan J."/>
            <person name="Park H.-J."/>
            <person name="Ramirez L."/>
            <person name="Alfaro M."/>
            <person name="Sun H."/>
            <person name="Tritt A."/>
            <person name="Yoshinaga Y."/>
            <person name="Zwiers L.-H."/>
            <person name="Turgeon B."/>
            <person name="Goodwin S."/>
            <person name="Spatafora J."/>
            <person name="Crous P."/>
            <person name="Grigoriev I."/>
        </authorList>
    </citation>
    <scope>NUCLEOTIDE SEQUENCE</scope>
    <source>
        <strain evidence="4">CBS 113979</strain>
    </source>
</reference>
<feature type="chain" id="PRO_5026151730" evidence="2">
    <location>
        <begin position="17"/>
        <end position="521"/>
    </location>
</feature>
<feature type="region of interest" description="Disordered" evidence="1">
    <location>
        <begin position="17"/>
        <end position="41"/>
    </location>
</feature>
<evidence type="ECO:0000313" key="5">
    <source>
        <dbReference type="Proteomes" id="UP000800041"/>
    </source>
</evidence>
<dbReference type="InterPro" id="IPR052895">
    <property type="entry name" value="HetReg/Transcr_Mod"/>
</dbReference>
<evidence type="ECO:0000259" key="3">
    <source>
        <dbReference type="Pfam" id="PF06985"/>
    </source>
</evidence>
<sequence>MRIPLLLNLILPLTTAQTAPPPSSPEKTSWQSLPSLPHGPRQEHAVVAVNTTLYVIGGMTSLANSSVDIVEVFDTVNSSWSTAPPLPLGMNHPNAAVVGKRVWVLGGLTGQGIVAVGKGFVLDGGKWLEVEAMPEGSERGAAAGGVWKTKVFIAGGKKVLSAESLDAVSSFDTESGVWDTSLPPLPEPRDHACGLVVGDQFFVVGGRVNSTTQNRDTVLVLDLTSPAGGWKEKARMPTARGGAACAVVEGEKIVVLGGEGSTKAGARGVFDEAQVYDVGLDQWSAFEDPISCSLLATPLEEAPPYEAISYAWGDPGCGENFLCVEGKGIAVTKNLVDALRHCRNSSQSRVLWTDAACINQKDLDERSQQVAIMYKIYRDASQVLIWIGLKDQAVGNAFGRVLYINEVLCKQACITAPTKDPGLNVHETDVDVIMSIYNRPWFERLWVVSEVKQSKHATAMCGYHTIDYNFLAVVATWLWDQHFIRSRIGLSVVSIYRLRNAWWMRIRAMNLTGPSEVYNRG</sequence>
<dbReference type="InterPro" id="IPR015915">
    <property type="entry name" value="Kelch-typ_b-propeller"/>
</dbReference>
<organism evidence="4 5">
    <name type="scientific">Aulographum hederae CBS 113979</name>
    <dbReference type="NCBI Taxonomy" id="1176131"/>
    <lineage>
        <taxon>Eukaryota</taxon>
        <taxon>Fungi</taxon>
        <taxon>Dikarya</taxon>
        <taxon>Ascomycota</taxon>
        <taxon>Pezizomycotina</taxon>
        <taxon>Dothideomycetes</taxon>
        <taxon>Pleosporomycetidae</taxon>
        <taxon>Aulographales</taxon>
        <taxon>Aulographaceae</taxon>
    </lineage>
</organism>
<dbReference type="Gene3D" id="2.120.10.80">
    <property type="entry name" value="Kelch-type beta propeller"/>
    <property type="match status" value="1"/>
</dbReference>
<dbReference type="PANTHER" id="PTHR24148:SF73">
    <property type="entry name" value="HET DOMAIN PROTEIN (AFU_ORTHOLOGUE AFUA_8G01020)"/>
    <property type="match status" value="1"/>
</dbReference>
<dbReference type="Pfam" id="PF24681">
    <property type="entry name" value="Kelch_KLHDC2_KLHL20_DRC7"/>
    <property type="match status" value="1"/>
</dbReference>
<dbReference type="Pfam" id="PF01344">
    <property type="entry name" value="Kelch_1"/>
    <property type="match status" value="1"/>
</dbReference>
<evidence type="ECO:0000256" key="1">
    <source>
        <dbReference type="SAM" id="MobiDB-lite"/>
    </source>
</evidence>
<dbReference type="OrthoDB" id="45365at2759"/>
<accession>A0A6G1H7Y1</accession>